<organism evidence="3 4">
    <name type="scientific">Marasmius oreades</name>
    <name type="common">fairy-ring Marasmius</name>
    <dbReference type="NCBI Taxonomy" id="181124"/>
    <lineage>
        <taxon>Eukaryota</taxon>
        <taxon>Fungi</taxon>
        <taxon>Dikarya</taxon>
        <taxon>Basidiomycota</taxon>
        <taxon>Agaricomycotina</taxon>
        <taxon>Agaricomycetes</taxon>
        <taxon>Agaricomycetidae</taxon>
        <taxon>Agaricales</taxon>
        <taxon>Marasmiineae</taxon>
        <taxon>Marasmiaceae</taxon>
        <taxon>Marasmius</taxon>
    </lineage>
</organism>
<evidence type="ECO:0000256" key="1">
    <source>
        <dbReference type="SAM" id="MobiDB-lite"/>
    </source>
</evidence>
<protein>
    <submittedName>
        <fullName evidence="3">Uncharacterized protein</fullName>
    </submittedName>
</protein>
<name>A0A9P7RSE9_9AGAR</name>
<evidence type="ECO:0000313" key="4">
    <source>
        <dbReference type="Proteomes" id="UP001049176"/>
    </source>
</evidence>
<evidence type="ECO:0000256" key="2">
    <source>
        <dbReference type="SAM" id="SignalP"/>
    </source>
</evidence>
<sequence length="152" mass="16248">MNPEHEREGGCLYSLKTILLLLAISLCRPTANASAYGQLAIDNCHVCAVRIAPSASSLKKKLFTLRTIEAFKALSSACGSPPPASQRVTNISHVSQVSKPEQDIRGQLNSTIFFAALIYSLLATLRCSNNQSLTTAPANNTGSGNPARTRFV</sequence>
<feature type="signal peptide" evidence="2">
    <location>
        <begin position="1"/>
        <end position="33"/>
    </location>
</feature>
<keyword evidence="2" id="KW-0732">Signal</keyword>
<evidence type="ECO:0000313" key="3">
    <source>
        <dbReference type="EMBL" id="KAG7088553.1"/>
    </source>
</evidence>
<keyword evidence="4" id="KW-1185">Reference proteome</keyword>
<gene>
    <name evidence="3" type="ORF">E1B28_012535</name>
</gene>
<feature type="compositionally biased region" description="Polar residues" evidence="1">
    <location>
        <begin position="133"/>
        <end position="146"/>
    </location>
</feature>
<feature type="region of interest" description="Disordered" evidence="1">
    <location>
        <begin position="133"/>
        <end position="152"/>
    </location>
</feature>
<dbReference type="KEGG" id="more:E1B28_012535"/>
<proteinExistence type="predicted"/>
<accession>A0A9P7RSE9</accession>
<reference evidence="3" key="1">
    <citation type="journal article" date="2021" name="Genome Biol. Evol.">
        <title>The assembled and annotated genome of the fairy-ring fungus Marasmius oreades.</title>
        <authorList>
            <person name="Hiltunen M."/>
            <person name="Ament-Velasquez S.L."/>
            <person name="Johannesson H."/>
        </authorList>
    </citation>
    <scope>NUCLEOTIDE SEQUENCE</scope>
    <source>
        <strain evidence="3">03SP1</strain>
    </source>
</reference>
<feature type="chain" id="PRO_5040470501" evidence="2">
    <location>
        <begin position="34"/>
        <end position="152"/>
    </location>
</feature>
<dbReference type="RefSeq" id="XP_043005024.1">
    <property type="nucleotide sequence ID" value="XM_043157656.1"/>
</dbReference>
<dbReference type="EMBL" id="CM032188">
    <property type="protein sequence ID" value="KAG7088553.1"/>
    <property type="molecule type" value="Genomic_DNA"/>
</dbReference>
<dbReference type="GeneID" id="66081610"/>
<comment type="caution">
    <text evidence="3">The sequence shown here is derived from an EMBL/GenBank/DDBJ whole genome shotgun (WGS) entry which is preliminary data.</text>
</comment>
<dbReference type="Proteomes" id="UP001049176">
    <property type="component" value="Chromosome 8"/>
</dbReference>
<dbReference type="AlphaFoldDB" id="A0A9P7RSE9"/>